<evidence type="ECO:0000313" key="3">
    <source>
        <dbReference type="EMBL" id="AEF41266.1"/>
    </source>
</evidence>
<keyword evidence="2" id="KW-1133">Transmembrane helix</keyword>
<dbReference type="AlphaFoldDB" id="F6EJ34"/>
<dbReference type="RefSeq" id="WP_013807615.1">
    <property type="nucleotide sequence ID" value="NC_015564.1"/>
</dbReference>
<gene>
    <name evidence="3" type="ordered locus">AS9A_2819</name>
</gene>
<accession>F6EJ34</accession>
<keyword evidence="2" id="KW-0812">Transmembrane</keyword>
<dbReference type="InterPro" id="IPR029058">
    <property type="entry name" value="AB_hydrolase_fold"/>
</dbReference>
<dbReference type="Gene3D" id="3.40.50.1820">
    <property type="entry name" value="alpha/beta hydrolase"/>
    <property type="match status" value="1"/>
</dbReference>
<feature type="transmembrane region" description="Helical" evidence="2">
    <location>
        <begin position="451"/>
        <end position="476"/>
    </location>
</feature>
<dbReference type="SUPFAM" id="SSF53474">
    <property type="entry name" value="alpha/beta-Hydrolases"/>
    <property type="match status" value="1"/>
</dbReference>
<keyword evidence="4" id="KW-1185">Reference proteome</keyword>
<proteinExistence type="predicted"/>
<dbReference type="KEGG" id="asd:AS9A_2819"/>
<dbReference type="Proteomes" id="UP000009235">
    <property type="component" value="Chromosome"/>
</dbReference>
<dbReference type="OrthoDB" id="3483116at2"/>
<protein>
    <submittedName>
        <fullName evidence="3">Uncharacterized protein</fullName>
    </submittedName>
</protein>
<feature type="region of interest" description="Disordered" evidence="1">
    <location>
        <begin position="582"/>
        <end position="603"/>
    </location>
</feature>
<sequence>MKIVFLHGIGDGDPSAGWLDGLNRGLVQLGHQPLDENRVIAPRYSSLLKTDGISAKMPPVTYKPNDELNRRRGFERRQAAVQRKIGKDAGVQSFGFHYVPERPMQQLTSLAVNKSSFYDFDQVRRYVKNDGLRGAILERILDHLPSYGDVVLIGHSLGSVISIDLLDHLSDNLNIRRFITIGSPAHSRALHEGSERLLKKFPYGRVDDWSNFLDTRDIVTGGRGLAGTFPGAQDFIIDNGASHSASAYLGHSAVARLVAQMVYPTKEMVLASSNIAVRMSDNEVSVLLMLHYAEAVRRHIKDKGVLERYEHALNVLRDDLVGQIESSARASGQPLAPELRELVSGRLPTLPHRWELHEAVQELVVLAVTNIVDPFEIDTGRASRDALPDVAVAMGFRRDPGVKIATAIEEVQRSISRRGGAPWGRYLTAAVGLGILAAGPVGLMVAAPASVFGAAAITGGLAAFGPGGMVGGLAMLGGLAGTGAALTTAAATHGMGGSAPVTDATSLILRVATEYARKLLDLSYDETLWYALSHAETQFAAKINRLEAFCDPKAAQLTKLKEAWVIVSRLMTFMIEKGMTPRMLAQEAPKPEGSEATRPSDGD</sequence>
<evidence type="ECO:0000256" key="2">
    <source>
        <dbReference type="SAM" id="Phobius"/>
    </source>
</evidence>
<dbReference type="eggNOG" id="COG1075">
    <property type="taxonomic scope" value="Bacteria"/>
</dbReference>
<evidence type="ECO:0000313" key="4">
    <source>
        <dbReference type="Proteomes" id="UP000009235"/>
    </source>
</evidence>
<name>F6EJ34_HOYSD</name>
<dbReference type="EMBL" id="CP002786">
    <property type="protein sequence ID" value="AEF41266.1"/>
    <property type="molecule type" value="Genomic_DNA"/>
</dbReference>
<organism evidence="3 4">
    <name type="scientific">Hoyosella subflava (strain DSM 45089 / JCM 17490 / NBRC 109087 / DQS3-9A1)</name>
    <name type="common">Amycolicicoccus subflavus</name>
    <dbReference type="NCBI Taxonomy" id="443218"/>
    <lineage>
        <taxon>Bacteria</taxon>
        <taxon>Bacillati</taxon>
        <taxon>Actinomycetota</taxon>
        <taxon>Actinomycetes</taxon>
        <taxon>Mycobacteriales</taxon>
        <taxon>Hoyosellaceae</taxon>
        <taxon>Hoyosella</taxon>
    </lineage>
</organism>
<feature type="compositionally biased region" description="Basic and acidic residues" evidence="1">
    <location>
        <begin position="589"/>
        <end position="603"/>
    </location>
</feature>
<dbReference type="HOGENOM" id="CLU_031107_0_0_11"/>
<feature type="transmembrane region" description="Helical" evidence="2">
    <location>
        <begin position="423"/>
        <end position="445"/>
    </location>
</feature>
<keyword evidence="2" id="KW-0472">Membrane</keyword>
<reference evidence="3 4" key="1">
    <citation type="journal article" date="2011" name="J. Bacteriol.">
        <title>Complete genome sequence of Amycolicicoccus subflavus DQS3-9A1T, an actinomycete isolated from crude oil-polluted soil.</title>
        <authorList>
            <person name="Cai M."/>
            <person name="Chen W.M."/>
            <person name="Nie Y."/>
            <person name="Chi C.Q."/>
            <person name="Wang Y.N."/>
            <person name="Tang Y.Q."/>
            <person name="Li G.Y."/>
            <person name="Wu X.L."/>
        </authorList>
    </citation>
    <scope>NUCLEOTIDE SEQUENCE [LARGE SCALE GENOMIC DNA]</scope>
    <source>
        <strain evidence="4">DSM 45089 / DQS3-9A1</strain>
    </source>
</reference>
<evidence type="ECO:0000256" key="1">
    <source>
        <dbReference type="SAM" id="MobiDB-lite"/>
    </source>
</evidence>